<organism evidence="1 2">
    <name type="scientific">Luteibacter sahnii</name>
    <dbReference type="NCBI Taxonomy" id="3021977"/>
    <lineage>
        <taxon>Bacteria</taxon>
        <taxon>Pseudomonadati</taxon>
        <taxon>Pseudomonadota</taxon>
        <taxon>Gammaproteobacteria</taxon>
        <taxon>Lysobacterales</taxon>
        <taxon>Rhodanobacteraceae</taxon>
        <taxon>Luteibacter</taxon>
    </lineage>
</organism>
<gene>
    <name evidence="1" type="ORF">P3W24_03635</name>
</gene>
<dbReference type="RefSeq" id="WP_320550523.1">
    <property type="nucleotide sequence ID" value="NZ_JAQLOK010000002.1"/>
</dbReference>
<dbReference type="PANTHER" id="PTHR40080">
    <property type="entry name" value="LMO1763 PROTEIN"/>
    <property type="match status" value="1"/>
</dbReference>
<reference evidence="1 2" key="1">
    <citation type="journal article" date="2024" name="Curr. Microbiol.">
        <title>Luteibacter sahnii sp. nov., A Novel Yellow-Colored Xanthomonadin Pigment Producing Probiotic Bacterium from Healthy Rice Seed Microbiome.</title>
        <authorList>
            <person name="Jaiswal G."/>
            <person name="Rana R."/>
            <person name="Nayak P.K."/>
            <person name="Chouhan R."/>
            <person name="Gandhi S.G."/>
            <person name="Patel H.K."/>
            <person name="Patil P.B."/>
        </authorList>
    </citation>
    <scope>NUCLEOTIDE SEQUENCE [LARGE SCALE GENOMIC DNA]</scope>
    <source>
        <strain evidence="1 2">PPL201</strain>
    </source>
</reference>
<comment type="caution">
    <text evidence="1">The sequence shown here is derived from an EMBL/GenBank/DDBJ whole genome shotgun (WGS) entry which is preliminary data.</text>
</comment>
<evidence type="ECO:0000313" key="2">
    <source>
        <dbReference type="Proteomes" id="UP001528850"/>
    </source>
</evidence>
<dbReference type="NCBIfam" id="TIGR02531">
    <property type="entry name" value="yecD_yerC"/>
    <property type="match status" value="1"/>
</dbReference>
<dbReference type="EMBL" id="JARJJS010000001">
    <property type="protein sequence ID" value="MDF4024064.1"/>
    <property type="molecule type" value="Genomic_DNA"/>
</dbReference>
<dbReference type="Proteomes" id="UP001528850">
    <property type="component" value="Unassembled WGS sequence"/>
</dbReference>
<evidence type="ECO:0000313" key="1">
    <source>
        <dbReference type="EMBL" id="MDF4024064.1"/>
    </source>
</evidence>
<name>A0ABT6B7J4_9GAMM</name>
<dbReference type="PIRSF" id="PIRSF012508">
    <property type="entry name" value="YerC"/>
    <property type="match status" value="1"/>
</dbReference>
<dbReference type="InterPro" id="IPR000831">
    <property type="entry name" value="Trp_repress"/>
</dbReference>
<dbReference type="SUPFAM" id="SSF48295">
    <property type="entry name" value="TrpR-like"/>
    <property type="match status" value="1"/>
</dbReference>
<proteinExistence type="predicted"/>
<dbReference type="PANTHER" id="PTHR40080:SF1">
    <property type="entry name" value="TRPR-LIKE PROTEIN YERC_YECD"/>
    <property type="match status" value="1"/>
</dbReference>
<keyword evidence="2" id="KW-1185">Reference proteome</keyword>
<dbReference type="InterPro" id="IPR038116">
    <property type="entry name" value="TrpR-like_sf"/>
</dbReference>
<dbReference type="Gene3D" id="1.10.1270.10">
    <property type="entry name" value="TrpR-like"/>
    <property type="match status" value="1"/>
</dbReference>
<accession>A0ABT6B7J4</accession>
<dbReference type="InterPro" id="IPR013368">
    <property type="entry name" value="YecD_YerC"/>
</dbReference>
<dbReference type="Pfam" id="PF01371">
    <property type="entry name" value="Trp_repressor"/>
    <property type="match status" value="1"/>
</dbReference>
<protein>
    <submittedName>
        <fullName evidence="1">YerC/YecD family TrpR-related protein</fullName>
    </submittedName>
</protein>
<dbReference type="InterPro" id="IPR010921">
    <property type="entry name" value="Trp_repressor/repl_initiator"/>
</dbReference>
<sequence length="105" mass="11648">MKRRSPDAQTPDNAAEASLCEALLALSSVEEMRAFLHDLCTPAEIEVMVDRWRVVPFLLEGRSYREIHERTAVSITTIGRVARYLNQGNGGYMAAAARRNVEGAV</sequence>